<comment type="caution">
    <text evidence="2">The sequence shown here is derived from an EMBL/GenBank/DDBJ whole genome shotgun (WGS) entry which is preliminary data.</text>
</comment>
<evidence type="ECO:0000313" key="3">
    <source>
        <dbReference type="Proteomes" id="UP001632037"/>
    </source>
</evidence>
<name>A0ABD3FUD3_9STRA</name>
<gene>
    <name evidence="2" type="ORF">V7S43_005275</name>
</gene>
<protein>
    <submittedName>
        <fullName evidence="2">Uncharacterized protein</fullName>
    </submittedName>
</protein>
<reference evidence="2 3" key="1">
    <citation type="submission" date="2024-09" db="EMBL/GenBank/DDBJ databases">
        <title>Genome sequencing and assembly of Phytophthora oleae, isolate VK10A, causative agent of rot of olive drupes.</title>
        <authorList>
            <person name="Conti Taguali S."/>
            <person name="Riolo M."/>
            <person name="La Spada F."/>
            <person name="Cacciola S.O."/>
            <person name="Dionisio G."/>
        </authorList>
    </citation>
    <scope>NUCLEOTIDE SEQUENCE [LARGE SCALE GENOMIC DNA]</scope>
    <source>
        <strain evidence="2 3">VK10A</strain>
    </source>
</reference>
<organism evidence="2 3">
    <name type="scientific">Phytophthora oleae</name>
    <dbReference type="NCBI Taxonomy" id="2107226"/>
    <lineage>
        <taxon>Eukaryota</taxon>
        <taxon>Sar</taxon>
        <taxon>Stramenopiles</taxon>
        <taxon>Oomycota</taxon>
        <taxon>Peronosporomycetes</taxon>
        <taxon>Peronosporales</taxon>
        <taxon>Peronosporaceae</taxon>
        <taxon>Phytophthora</taxon>
    </lineage>
</organism>
<dbReference type="Proteomes" id="UP001632037">
    <property type="component" value="Unassembled WGS sequence"/>
</dbReference>
<evidence type="ECO:0000256" key="1">
    <source>
        <dbReference type="SAM" id="MobiDB-lite"/>
    </source>
</evidence>
<dbReference type="AlphaFoldDB" id="A0ABD3FUD3"/>
<feature type="region of interest" description="Disordered" evidence="1">
    <location>
        <begin position="17"/>
        <end position="50"/>
    </location>
</feature>
<evidence type="ECO:0000313" key="2">
    <source>
        <dbReference type="EMBL" id="KAL3669901.1"/>
    </source>
</evidence>
<proteinExistence type="predicted"/>
<accession>A0ABD3FUD3</accession>
<sequence length="163" mass="18437">MGADAASMTMSWKSKIATAISTSRTSSRKSSRSEKAQPRQRGGFEASGSLKRPRCGRLEVLSDSNLLDPVSKPLCHLRYRLRAPPLQDAIDMSLDPGDRNRRCLWRTITGGCTWSCILQKHQQWSYRGRNGVFVLVVVRNMIQQELTWCPMHNCSHSQGMDRT</sequence>
<keyword evidence="3" id="KW-1185">Reference proteome</keyword>
<dbReference type="EMBL" id="JBIMZQ010000008">
    <property type="protein sequence ID" value="KAL3669901.1"/>
    <property type="molecule type" value="Genomic_DNA"/>
</dbReference>